<dbReference type="InterPro" id="IPR018171">
    <property type="entry name" value="Pept_tRNA_hydro_CS"/>
</dbReference>
<dbReference type="EMBL" id="SMDC01000010">
    <property type="protein sequence ID" value="TCW34463.1"/>
    <property type="molecule type" value="Genomic_DNA"/>
</dbReference>
<feature type="site" description="Discriminates between blocked and unblocked aminoacyl-tRNA" evidence="7">
    <location>
        <position position="14"/>
    </location>
</feature>
<comment type="subcellular location">
    <subcellularLocation>
        <location evidence="7">Cytoplasm</location>
    </subcellularLocation>
</comment>
<organism evidence="10 11">
    <name type="scientific">Marichromatium gracile</name>
    <name type="common">Chromatium gracile</name>
    <dbReference type="NCBI Taxonomy" id="1048"/>
    <lineage>
        <taxon>Bacteria</taxon>
        <taxon>Pseudomonadati</taxon>
        <taxon>Pseudomonadota</taxon>
        <taxon>Gammaproteobacteria</taxon>
        <taxon>Chromatiales</taxon>
        <taxon>Chromatiaceae</taxon>
        <taxon>Marichromatium</taxon>
    </lineage>
</organism>
<dbReference type="Proteomes" id="UP000295247">
    <property type="component" value="Unassembled WGS sequence"/>
</dbReference>
<evidence type="ECO:0000256" key="7">
    <source>
        <dbReference type="HAMAP-Rule" id="MF_00083"/>
    </source>
</evidence>
<dbReference type="GO" id="GO:0072344">
    <property type="term" value="P:rescue of stalled ribosome"/>
    <property type="evidence" value="ECO:0007669"/>
    <property type="project" value="UniProtKB-UniRule"/>
</dbReference>
<evidence type="ECO:0000256" key="2">
    <source>
        <dbReference type="ARBA" id="ARBA00022555"/>
    </source>
</evidence>
<evidence type="ECO:0000256" key="4">
    <source>
        <dbReference type="ARBA" id="ARBA00022884"/>
    </source>
</evidence>
<dbReference type="Gene3D" id="3.40.50.1470">
    <property type="entry name" value="Peptidyl-tRNA hydrolase"/>
    <property type="match status" value="1"/>
</dbReference>
<dbReference type="InterPro" id="IPR001328">
    <property type="entry name" value="Pept_tRNA_hydro"/>
</dbReference>
<evidence type="ECO:0000313" key="11">
    <source>
        <dbReference type="Proteomes" id="UP000295247"/>
    </source>
</evidence>
<comment type="similarity">
    <text evidence="5 7 9">Belongs to the PTH family.</text>
</comment>
<dbReference type="PROSITE" id="PS01195">
    <property type="entry name" value="PEPT_TRNA_HYDROL_1"/>
    <property type="match status" value="1"/>
</dbReference>
<dbReference type="HAMAP" id="MF_00083">
    <property type="entry name" value="Pept_tRNA_hydro_bact"/>
    <property type="match status" value="1"/>
</dbReference>
<evidence type="ECO:0000256" key="1">
    <source>
        <dbReference type="ARBA" id="ARBA00013260"/>
    </source>
</evidence>
<dbReference type="Pfam" id="PF01195">
    <property type="entry name" value="Pept_tRNA_hydro"/>
    <property type="match status" value="1"/>
</dbReference>
<dbReference type="NCBIfam" id="TIGR00447">
    <property type="entry name" value="pth"/>
    <property type="match status" value="1"/>
</dbReference>
<keyword evidence="2 7" id="KW-0820">tRNA-binding</keyword>
<dbReference type="EC" id="3.1.1.29" evidence="1 7"/>
<dbReference type="PANTHER" id="PTHR17224">
    <property type="entry name" value="PEPTIDYL-TRNA HYDROLASE"/>
    <property type="match status" value="1"/>
</dbReference>
<keyword evidence="7" id="KW-0963">Cytoplasm</keyword>
<gene>
    <name evidence="7" type="primary">pth</name>
    <name evidence="10" type="ORF">EDC29_1107</name>
</gene>
<evidence type="ECO:0000313" key="10">
    <source>
        <dbReference type="EMBL" id="TCW34463.1"/>
    </source>
</evidence>
<evidence type="ECO:0000256" key="6">
    <source>
        <dbReference type="ARBA" id="ARBA00050038"/>
    </source>
</evidence>
<comment type="function">
    <text evidence="7">Catalyzes the release of premature peptidyl moieties from peptidyl-tRNA molecules trapped in stalled 50S ribosomal subunits, and thus maintains levels of free tRNAs and 50S ribosomes.</text>
</comment>
<feature type="active site" description="Proton acceptor" evidence="7">
    <location>
        <position position="24"/>
    </location>
</feature>
<feature type="binding site" evidence="7">
    <location>
        <position position="72"/>
    </location>
    <ligand>
        <name>tRNA</name>
        <dbReference type="ChEBI" id="CHEBI:17843"/>
    </ligand>
</feature>
<comment type="subunit">
    <text evidence="7">Monomer.</text>
</comment>
<protein>
    <recommendedName>
        <fullName evidence="6 7">Peptidyl-tRNA hydrolase</fullName>
        <shortName evidence="7">Pth</shortName>
        <ecNumber evidence="1 7">3.1.1.29</ecNumber>
    </recommendedName>
</protein>
<keyword evidence="4 7" id="KW-0694">RNA-binding</keyword>
<feature type="binding site" evidence="7">
    <location>
        <position position="118"/>
    </location>
    <ligand>
        <name>tRNA</name>
        <dbReference type="ChEBI" id="CHEBI:17843"/>
    </ligand>
</feature>
<dbReference type="AlphaFoldDB" id="A0A4R4A6M0"/>
<keyword evidence="3 7" id="KW-0378">Hydrolase</keyword>
<evidence type="ECO:0000256" key="3">
    <source>
        <dbReference type="ARBA" id="ARBA00022801"/>
    </source>
</evidence>
<dbReference type="GO" id="GO:0004045">
    <property type="term" value="F:peptidyl-tRNA hydrolase activity"/>
    <property type="evidence" value="ECO:0007669"/>
    <property type="project" value="UniProtKB-UniRule"/>
</dbReference>
<dbReference type="CDD" id="cd00462">
    <property type="entry name" value="PTH"/>
    <property type="match status" value="1"/>
</dbReference>
<feature type="site" description="Stabilizes the basic form of H active site to accept a proton" evidence="7">
    <location>
        <position position="97"/>
    </location>
</feature>
<dbReference type="InterPro" id="IPR036416">
    <property type="entry name" value="Pept_tRNA_hydro_sf"/>
</dbReference>
<comment type="function">
    <text evidence="7">Hydrolyzes ribosome-free peptidyl-tRNAs (with 1 or more amino acids incorporated), which drop off the ribosome during protein synthesis, or as a result of ribosome stalling.</text>
</comment>
<comment type="catalytic activity">
    <reaction evidence="7 8">
        <text>an N-acyl-L-alpha-aminoacyl-tRNA + H2O = an N-acyl-L-amino acid + a tRNA + H(+)</text>
        <dbReference type="Rhea" id="RHEA:54448"/>
        <dbReference type="Rhea" id="RHEA-COMP:10123"/>
        <dbReference type="Rhea" id="RHEA-COMP:13883"/>
        <dbReference type="ChEBI" id="CHEBI:15377"/>
        <dbReference type="ChEBI" id="CHEBI:15378"/>
        <dbReference type="ChEBI" id="CHEBI:59874"/>
        <dbReference type="ChEBI" id="CHEBI:78442"/>
        <dbReference type="ChEBI" id="CHEBI:138191"/>
        <dbReference type="EC" id="3.1.1.29"/>
    </reaction>
</comment>
<feature type="binding site" evidence="7">
    <location>
        <position position="70"/>
    </location>
    <ligand>
        <name>tRNA</name>
        <dbReference type="ChEBI" id="CHEBI:17843"/>
    </ligand>
</feature>
<evidence type="ECO:0000256" key="8">
    <source>
        <dbReference type="RuleBase" id="RU000673"/>
    </source>
</evidence>
<evidence type="ECO:0000256" key="9">
    <source>
        <dbReference type="RuleBase" id="RU004320"/>
    </source>
</evidence>
<dbReference type="GO" id="GO:0006515">
    <property type="term" value="P:protein quality control for misfolded or incompletely synthesized proteins"/>
    <property type="evidence" value="ECO:0007669"/>
    <property type="project" value="UniProtKB-UniRule"/>
</dbReference>
<dbReference type="RefSeq" id="WP_123141129.1">
    <property type="nucleotide sequence ID" value="NZ_NRRH01000010.1"/>
</dbReference>
<evidence type="ECO:0000256" key="5">
    <source>
        <dbReference type="ARBA" id="ARBA00038063"/>
    </source>
</evidence>
<proteinExistence type="inferred from homology"/>
<reference evidence="10 11" key="1">
    <citation type="submission" date="2019-03" db="EMBL/GenBank/DDBJ databases">
        <title>Genomic Encyclopedia of Type Strains, Phase IV (KMG-IV): sequencing the most valuable type-strain genomes for metagenomic binning, comparative biology and taxonomic classification.</title>
        <authorList>
            <person name="Goeker M."/>
        </authorList>
    </citation>
    <scope>NUCLEOTIDE SEQUENCE [LARGE SCALE GENOMIC DNA]</scope>
    <source>
        <strain evidence="10 11">DSM 203</strain>
    </source>
</reference>
<dbReference type="GO" id="GO:0005737">
    <property type="term" value="C:cytoplasm"/>
    <property type="evidence" value="ECO:0007669"/>
    <property type="project" value="UniProtKB-SubCell"/>
</dbReference>
<feature type="binding site" evidence="7">
    <location>
        <position position="19"/>
    </location>
    <ligand>
        <name>tRNA</name>
        <dbReference type="ChEBI" id="CHEBI:17843"/>
    </ligand>
</feature>
<sequence>MSNDGIRLIVGLGNPGAQYEATRHNVGFWFVDSIARSAGVDFRPESRFHGELCRCVIGGRDLRLLKPSTYMNHSGRSVAAVARYFDIPLECILIAHDELDLPVGAVRLKQGGGHAGHNGLRDSISALGGRDFWRLRIGIDHPGDRSLVTGYVLGRPSGSDRQAIDDALFETERALDDLLQGRFQQVMNRLHAGR</sequence>
<dbReference type="FunFam" id="3.40.50.1470:FF:000001">
    <property type="entry name" value="Peptidyl-tRNA hydrolase"/>
    <property type="match status" value="1"/>
</dbReference>
<name>A0A4R4A6M0_MARGR</name>
<dbReference type="GO" id="GO:0000049">
    <property type="term" value="F:tRNA binding"/>
    <property type="evidence" value="ECO:0007669"/>
    <property type="project" value="UniProtKB-UniRule"/>
</dbReference>
<dbReference type="SUPFAM" id="SSF53178">
    <property type="entry name" value="Peptidyl-tRNA hydrolase-like"/>
    <property type="match status" value="1"/>
</dbReference>
<comment type="caution">
    <text evidence="10">The sequence shown here is derived from an EMBL/GenBank/DDBJ whole genome shotgun (WGS) entry which is preliminary data.</text>
</comment>
<dbReference type="PANTHER" id="PTHR17224:SF1">
    <property type="entry name" value="PEPTIDYL-TRNA HYDROLASE"/>
    <property type="match status" value="1"/>
</dbReference>
<accession>A0A4R4A6M0</accession>